<dbReference type="InterPro" id="IPR015421">
    <property type="entry name" value="PyrdxlP-dep_Trfase_major"/>
</dbReference>
<feature type="binding site" evidence="10">
    <location>
        <position position="121"/>
    </location>
    <ligand>
        <name>(6S)-5,6,7,8-tetrahydrofolate</name>
        <dbReference type="ChEBI" id="CHEBI:57453"/>
    </ligand>
</feature>
<comment type="catalytic activity">
    <reaction evidence="10">
        <text>(6R)-5,10-methylene-5,6,7,8-tetrahydrofolate + glycine + H2O = (6S)-5,6,7,8-tetrahydrofolate + L-serine</text>
        <dbReference type="Rhea" id="RHEA:15481"/>
        <dbReference type="ChEBI" id="CHEBI:15377"/>
        <dbReference type="ChEBI" id="CHEBI:15636"/>
        <dbReference type="ChEBI" id="CHEBI:33384"/>
        <dbReference type="ChEBI" id="CHEBI:57305"/>
        <dbReference type="ChEBI" id="CHEBI:57453"/>
        <dbReference type="EC" id="2.1.2.1"/>
    </reaction>
</comment>
<accession>A0A8J3KAA9</accession>
<dbReference type="FunFam" id="3.40.640.10:FF:000001">
    <property type="entry name" value="Serine hydroxymethyltransferase"/>
    <property type="match status" value="1"/>
</dbReference>
<evidence type="ECO:0000256" key="8">
    <source>
        <dbReference type="ARBA" id="ARBA00022898"/>
    </source>
</evidence>
<protein>
    <recommendedName>
        <fullName evidence="10">Serine hydroxymethyltransferase</fullName>
        <shortName evidence="10">SHMT</shortName>
        <shortName evidence="10">Serine methylase</shortName>
        <ecNumber evidence="10">2.1.2.1</ecNumber>
    </recommendedName>
</protein>
<evidence type="ECO:0000256" key="6">
    <source>
        <dbReference type="ARBA" id="ARBA00022563"/>
    </source>
</evidence>
<dbReference type="EC" id="2.1.2.1" evidence="10"/>
<keyword evidence="10" id="KW-0028">Amino-acid biosynthesis</keyword>
<comment type="subunit">
    <text evidence="4 10">Homodimer.</text>
</comment>
<feature type="binding site" evidence="10">
    <location>
        <begin position="125"/>
        <end position="127"/>
    </location>
    <ligand>
        <name>(6S)-5,6,7,8-tetrahydrofolate</name>
        <dbReference type="ChEBI" id="CHEBI:57453"/>
    </ligand>
</feature>
<gene>
    <name evidence="13" type="primary">glyA_2</name>
    <name evidence="10" type="synonym">glyA</name>
    <name evidence="13" type="ORF">Cci01nite_09810</name>
</gene>
<keyword evidence="5 10" id="KW-0963">Cytoplasm</keyword>
<dbReference type="InterPro" id="IPR015422">
    <property type="entry name" value="PyrdxlP-dep_Trfase_small"/>
</dbReference>
<evidence type="ECO:0000256" key="9">
    <source>
        <dbReference type="ARBA" id="ARBA00054606"/>
    </source>
</evidence>
<dbReference type="SUPFAM" id="SSF53383">
    <property type="entry name" value="PLP-dependent transferases"/>
    <property type="match status" value="1"/>
</dbReference>
<dbReference type="UniPathway" id="UPA00288">
    <property type="reaction ID" value="UER01023"/>
</dbReference>
<dbReference type="AlphaFoldDB" id="A0A8J3KAA9"/>
<comment type="caution">
    <text evidence="13">The sequence shown here is derived from an EMBL/GenBank/DDBJ whole genome shotgun (WGS) entry which is preliminary data.</text>
</comment>
<dbReference type="InterPro" id="IPR001085">
    <property type="entry name" value="Ser_HO-MeTrfase"/>
</dbReference>
<evidence type="ECO:0000313" key="13">
    <source>
        <dbReference type="EMBL" id="GIF95887.1"/>
    </source>
</evidence>
<keyword evidence="6 10" id="KW-0554">One-carbon metabolism</keyword>
<organism evidence="13 14">
    <name type="scientific">Catellatospora citrea</name>
    <dbReference type="NCBI Taxonomy" id="53366"/>
    <lineage>
        <taxon>Bacteria</taxon>
        <taxon>Bacillati</taxon>
        <taxon>Actinomycetota</taxon>
        <taxon>Actinomycetes</taxon>
        <taxon>Micromonosporales</taxon>
        <taxon>Micromonosporaceae</taxon>
        <taxon>Catellatospora</taxon>
    </lineage>
</organism>
<evidence type="ECO:0000256" key="5">
    <source>
        <dbReference type="ARBA" id="ARBA00022490"/>
    </source>
</evidence>
<keyword evidence="8 10" id="KW-0663">Pyridoxal phosphate</keyword>
<evidence type="ECO:0000256" key="4">
    <source>
        <dbReference type="ARBA" id="ARBA00011738"/>
    </source>
</evidence>
<keyword evidence="7 10" id="KW-0808">Transferase</keyword>
<keyword evidence="14" id="KW-1185">Reference proteome</keyword>
<dbReference type="CDD" id="cd00378">
    <property type="entry name" value="SHMT"/>
    <property type="match status" value="1"/>
</dbReference>
<dbReference type="GO" id="GO:0019264">
    <property type="term" value="P:glycine biosynthetic process from serine"/>
    <property type="evidence" value="ECO:0007669"/>
    <property type="project" value="UniProtKB-UniRule"/>
</dbReference>
<evidence type="ECO:0000256" key="1">
    <source>
        <dbReference type="ARBA" id="ARBA00001933"/>
    </source>
</evidence>
<evidence type="ECO:0000256" key="10">
    <source>
        <dbReference type="HAMAP-Rule" id="MF_00051"/>
    </source>
</evidence>
<dbReference type="Pfam" id="PF00464">
    <property type="entry name" value="SHMT"/>
    <property type="match status" value="1"/>
</dbReference>
<comment type="similarity">
    <text evidence="3 10">Belongs to the SHMT family.</text>
</comment>
<feature type="site" description="Plays an important role in substrate specificity" evidence="10">
    <location>
        <position position="229"/>
    </location>
</feature>
<dbReference type="GO" id="GO:0005829">
    <property type="term" value="C:cytosol"/>
    <property type="evidence" value="ECO:0007669"/>
    <property type="project" value="TreeGrafter"/>
</dbReference>
<feature type="modified residue" description="N6-(pyridoxal phosphate)lysine" evidence="10 11">
    <location>
        <position position="230"/>
    </location>
</feature>
<dbReference type="InterPro" id="IPR049943">
    <property type="entry name" value="Ser_HO-MeTrfase-like"/>
</dbReference>
<dbReference type="GO" id="GO:0030170">
    <property type="term" value="F:pyridoxal phosphate binding"/>
    <property type="evidence" value="ECO:0007669"/>
    <property type="project" value="UniProtKB-UniRule"/>
</dbReference>
<comment type="cofactor">
    <cofactor evidence="1 10 11">
        <name>pyridoxal 5'-phosphate</name>
        <dbReference type="ChEBI" id="CHEBI:597326"/>
    </cofactor>
</comment>
<reference evidence="13 14" key="1">
    <citation type="submission" date="2021-01" db="EMBL/GenBank/DDBJ databases">
        <title>Whole genome shotgun sequence of Catellatospora citrea NBRC 14495.</title>
        <authorList>
            <person name="Komaki H."/>
            <person name="Tamura T."/>
        </authorList>
    </citation>
    <scope>NUCLEOTIDE SEQUENCE [LARGE SCALE GENOMIC DNA]</scope>
    <source>
        <strain evidence="13 14">NBRC 14495</strain>
    </source>
</reference>
<dbReference type="InterPro" id="IPR015424">
    <property type="entry name" value="PyrdxlP-dep_Trfase"/>
</dbReference>
<comment type="caution">
    <text evidence="10">Lacks conserved residue(s) required for the propagation of feature annotation.</text>
</comment>
<name>A0A8J3KAA9_9ACTN</name>
<evidence type="ECO:0000259" key="12">
    <source>
        <dbReference type="Pfam" id="PF00464"/>
    </source>
</evidence>
<dbReference type="UniPathway" id="UPA00193"/>
<evidence type="ECO:0000313" key="14">
    <source>
        <dbReference type="Proteomes" id="UP000659904"/>
    </source>
</evidence>
<proteinExistence type="inferred from homology"/>
<feature type="binding site" evidence="10">
    <location>
        <position position="245"/>
    </location>
    <ligand>
        <name>(6S)-5,6,7,8-tetrahydrofolate</name>
        <dbReference type="ChEBI" id="CHEBI:57453"/>
    </ligand>
</feature>
<dbReference type="InterPro" id="IPR039429">
    <property type="entry name" value="SHMT-like_dom"/>
</dbReference>
<comment type="pathway">
    <text evidence="10">One-carbon metabolism; tetrahydrofolate interconversion.</text>
</comment>
<dbReference type="EMBL" id="BONH01000002">
    <property type="protein sequence ID" value="GIF95887.1"/>
    <property type="molecule type" value="Genomic_DNA"/>
</dbReference>
<dbReference type="Gene3D" id="3.40.640.10">
    <property type="entry name" value="Type I PLP-dependent aspartate aminotransferase-like (Major domain)"/>
    <property type="match status" value="1"/>
</dbReference>
<comment type="pathway">
    <text evidence="10">Amino-acid biosynthesis; glycine biosynthesis; glycine from L-serine: step 1/1.</text>
</comment>
<dbReference type="GO" id="GO:0035999">
    <property type="term" value="P:tetrahydrofolate interconversion"/>
    <property type="evidence" value="ECO:0007669"/>
    <property type="project" value="UniProtKB-UniRule"/>
</dbReference>
<dbReference type="PANTHER" id="PTHR11680:SF35">
    <property type="entry name" value="SERINE HYDROXYMETHYLTRANSFERASE 1"/>
    <property type="match status" value="1"/>
</dbReference>
<dbReference type="GO" id="GO:0004372">
    <property type="term" value="F:glycine hydroxymethyltransferase activity"/>
    <property type="evidence" value="ECO:0007669"/>
    <property type="project" value="UniProtKB-UniRule"/>
</dbReference>
<evidence type="ECO:0000256" key="2">
    <source>
        <dbReference type="ARBA" id="ARBA00004496"/>
    </source>
</evidence>
<dbReference type="Proteomes" id="UP000659904">
    <property type="component" value="Unassembled WGS sequence"/>
</dbReference>
<dbReference type="NCBIfam" id="NF000586">
    <property type="entry name" value="PRK00011.1"/>
    <property type="match status" value="1"/>
</dbReference>
<evidence type="ECO:0000256" key="3">
    <source>
        <dbReference type="ARBA" id="ARBA00006376"/>
    </source>
</evidence>
<dbReference type="Gene3D" id="3.90.1150.10">
    <property type="entry name" value="Aspartate Aminotransferase, domain 1"/>
    <property type="match status" value="1"/>
</dbReference>
<dbReference type="PROSITE" id="PS00096">
    <property type="entry name" value="SHMT"/>
    <property type="match status" value="1"/>
</dbReference>
<comment type="subcellular location">
    <subcellularLocation>
        <location evidence="2 10">Cytoplasm</location>
    </subcellularLocation>
</comment>
<comment type="function">
    <text evidence="9">Catalyzes the reversible interconversion of serine and glycine with tetrahydrofolate (THF) serving as the one-carbon carrier. This reaction serves as the major source of one-carbon groups required for the biosynthesis of purines, thymidylate, methionine, and other important biomolecules. Also exhibits THF-independent aldolase activity toward beta-hydroxyamino acids, producing glycine and aldehydes, via a retro-aldol mechanism. Thus, is able to catalyze the cleavage of L-allo-threonine.</text>
</comment>
<evidence type="ECO:0000256" key="7">
    <source>
        <dbReference type="ARBA" id="ARBA00022679"/>
    </source>
</evidence>
<evidence type="ECO:0000256" key="11">
    <source>
        <dbReference type="PIRSR" id="PIRSR000412-50"/>
    </source>
</evidence>
<dbReference type="InterPro" id="IPR019798">
    <property type="entry name" value="Ser_HO-MeTrfase_PLP_BS"/>
</dbReference>
<dbReference type="PIRSF" id="PIRSF000412">
    <property type="entry name" value="SHMT"/>
    <property type="match status" value="1"/>
</dbReference>
<feature type="domain" description="Serine hydroxymethyltransferase-like" evidence="12">
    <location>
        <begin position="8"/>
        <end position="390"/>
    </location>
</feature>
<dbReference type="HAMAP" id="MF_00051">
    <property type="entry name" value="SHMT"/>
    <property type="match status" value="1"/>
</dbReference>
<dbReference type="GO" id="GO:0042803">
    <property type="term" value="F:protein homodimerization activity"/>
    <property type="evidence" value="ECO:0007669"/>
    <property type="project" value="UniProtKB-ARBA"/>
</dbReference>
<dbReference type="PANTHER" id="PTHR11680">
    <property type="entry name" value="SERINE HYDROXYMETHYLTRANSFERASE"/>
    <property type="match status" value="1"/>
</dbReference>
<sequence length="423" mass="44637">MTMLDSPLAEFDPEVHAALRAELGRQRDTLEMIASENFAPLAVLQAQGSVLTNKYAEGYPGRRYYGGCEHVDVVEQLAIDRVKALFGAAYANVQPHSGAQANAAAMMALIQPGDTILGLDLAHGGHLTHGMRINFSGRLYRAVAYHVSAEDGRVDLAEVERLALEHRPALIIAGWSAYPRQLDFAAFRKIADLVGARLMVDMAHFAGLVAAGLHPNPVPYADVVTTTTHKTLGGPRGGVVLTDHEDVARKVNSAVFPGQQGGPLEHVIAAKAVGFKMAASPEFAQRQQRTLDGARLLAQRLSAPDVAAAGVSVLSGGTDVHLVLVDLRASELDGRQAEDRLHGIGITVNRNAVPGDPRPPMVTSGLRVGTAALAARGFAEADFVEVADIVAQALLPSFDDGAAAALRARVAALTAAHPLYPAL</sequence>